<dbReference type="Pfam" id="PF13416">
    <property type="entry name" value="SBP_bac_8"/>
    <property type="match status" value="1"/>
</dbReference>
<organism evidence="1 2">
    <name type="scientific">Paenibacillus lignilyticus</name>
    <dbReference type="NCBI Taxonomy" id="1172615"/>
    <lineage>
        <taxon>Bacteria</taxon>
        <taxon>Bacillati</taxon>
        <taxon>Bacillota</taxon>
        <taxon>Bacilli</taxon>
        <taxon>Bacillales</taxon>
        <taxon>Paenibacillaceae</taxon>
        <taxon>Paenibacillus</taxon>
    </lineage>
</organism>
<accession>A0ABS5CCZ7</accession>
<dbReference type="InterPro" id="IPR006059">
    <property type="entry name" value="SBP"/>
</dbReference>
<reference evidence="1 2" key="1">
    <citation type="submission" date="2021-04" db="EMBL/GenBank/DDBJ databases">
        <title>Paenibacillus sp. DLE-14 whole genome sequence.</title>
        <authorList>
            <person name="Ham Y.J."/>
        </authorList>
    </citation>
    <scope>NUCLEOTIDE SEQUENCE [LARGE SCALE GENOMIC DNA]</scope>
    <source>
        <strain evidence="1 2">DLE-14</strain>
    </source>
</reference>
<sequence length="385" mass="42743">MTTTLRGITWNHSRGYVPKVATAQRFMETHPGVEIKWEKRSLQEFADAPIERLAEQYDLLIIDHPWAGFAADKGILVPLEQHVSADFLADQAQHTVGRSHESYLFDGVQTAFAVDAATPVASYRQDLLAAANENVPQTWDELLALARKGRVAFAGISVDTLMNFYMLCVTQGEEPCSNNGDQVVSEETGVRALELLRELTLLCTTEMLNWNPIRVYEAMSSGDRIAYCPFAYGYSNYARAGYARHLLHFADMVSLGAHGPLRSTLGGTGIGVSARCANMELAVEYAAYMASPEIQRTLFAENGGQPGHRAAWVDEELNRRTNGYFQATLPALDRAYLRPRYSGYLEFQDHAGDAVRDYIISGGRPQAVLARLNEFYRLSGMEAAK</sequence>
<evidence type="ECO:0000313" key="2">
    <source>
        <dbReference type="Proteomes" id="UP000673394"/>
    </source>
</evidence>
<dbReference type="EMBL" id="JAGKSP010000005">
    <property type="protein sequence ID" value="MBP3963839.1"/>
    <property type="molecule type" value="Genomic_DNA"/>
</dbReference>
<dbReference type="Gene3D" id="3.40.190.10">
    <property type="entry name" value="Periplasmic binding protein-like II"/>
    <property type="match status" value="1"/>
</dbReference>
<keyword evidence="2" id="KW-1185">Reference proteome</keyword>
<gene>
    <name evidence="1" type="ORF">I8J30_14070</name>
</gene>
<evidence type="ECO:0000313" key="1">
    <source>
        <dbReference type="EMBL" id="MBP3963839.1"/>
    </source>
</evidence>
<comment type="caution">
    <text evidence="1">The sequence shown here is derived from an EMBL/GenBank/DDBJ whole genome shotgun (WGS) entry which is preliminary data.</text>
</comment>
<dbReference type="Proteomes" id="UP000673394">
    <property type="component" value="Unassembled WGS sequence"/>
</dbReference>
<dbReference type="SUPFAM" id="SSF53850">
    <property type="entry name" value="Periplasmic binding protein-like II"/>
    <property type="match status" value="1"/>
</dbReference>
<name>A0ABS5CCZ7_9BACL</name>
<dbReference type="InterPro" id="IPR050490">
    <property type="entry name" value="Bact_solute-bd_prot1"/>
</dbReference>
<dbReference type="RefSeq" id="WP_210658637.1">
    <property type="nucleotide sequence ID" value="NZ_JAGKSP010000005.1"/>
</dbReference>
<proteinExistence type="predicted"/>
<protein>
    <submittedName>
        <fullName evidence="1">Extracellular solute-binding protein</fullName>
    </submittedName>
</protein>
<dbReference type="PANTHER" id="PTHR43649">
    <property type="entry name" value="ARABINOSE-BINDING PROTEIN-RELATED"/>
    <property type="match status" value="1"/>
</dbReference>